<evidence type="ECO:0000256" key="4">
    <source>
        <dbReference type="SAM" id="MobiDB-lite"/>
    </source>
</evidence>
<dbReference type="InterPro" id="IPR011990">
    <property type="entry name" value="TPR-like_helical_dom_sf"/>
</dbReference>
<evidence type="ECO:0000313" key="5">
    <source>
        <dbReference type="EMBL" id="GMI30788.1"/>
    </source>
</evidence>
<proteinExistence type="predicted"/>
<keyword evidence="2 3" id="KW-0802">TPR repeat</keyword>
<dbReference type="EMBL" id="BRYA01000003">
    <property type="protein sequence ID" value="GMI30788.1"/>
    <property type="molecule type" value="Genomic_DNA"/>
</dbReference>
<dbReference type="OrthoDB" id="5986190at2759"/>
<reference evidence="6" key="1">
    <citation type="journal article" date="2023" name="Commun. Biol.">
        <title>Genome analysis of Parmales, the sister group of diatoms, reveals the evolutionary specialization of diatoms from phago-mixotrophs to photoautotrophs.</title>
        <authorList>
            <person name="Ban H."/>
            <person name="Sato S."/>
            <person name="Yoshikawa S."/>
            <person name="Yamada K."/>
            <person name="Nakamura Y."/>
            <person name="Ichinomiya M."/>
            <person name="Sato N."/>
            <person name="Blanc-Mathieu R."/>
            <person name="Endo H."/>
            <person name="Kuwata A."/>
            <person name="Ogata H."/>
        </authorList>
    </citation>
    <scope>NUCLEOTIDE SEQUENCE [LARGE SCALE GENOMIC DNA]</scope>
</reference>
<accession>A0A9W7L5F1</accession>
<keyword evidence="1" id="KW-0677">Repeat</keyword>
<dbReference type="InterPro" id="IPR019734">
    <property type="entry name" value="TPR_rpt"/>
</dbReference>
<dbReference type="PROSITE" id="PS50005">
    <property type="entry name" value="TPR"/>
    <property type="match status" value="1"/>
</dbReference>
<dbReference type="AlphaFoldDB" id="A0A9W7L5F1"/>
<feature type="region of interest" description="Disordered" evidence="4">
    <location>
        <begin position="115"/>
        <end position="139"/>
    </location>
</feature>
<feature type="region of interest" description="Disordered" evidence="4">
    <location>
        <begin position="495"/>
        <end position="515"/>
    </location>
</feature>
<organism evidence="5 6">
    <name type="scientific">Triparma columacea</name>
    <dbReference type="NCBI Taxonomy" id="722753"/>
    <lineage>
        <taxon>Eukaryota</taxon>
        <taxon>Sar</taxon>
        <taxon>Stramenopiles</taxon>
        <taxon>Ochrophyta</taxon>
        <taxon>Bolidophyceae</taxon>
        <taxon>Parmales</taxon>
        <taxon>Triparmaceae</taxon>
        <taxon>Triparma</taxon>
    </lineage>
</organism>
<evidence type="ECO:0000256" key="1">
    <source>
        <dbReference type="ARBA" id="ARBA00022737"/>
    </source>
</evidence>
<comment type="caution">
    <text evidence="5">The sequence shown here is derived from an EMBL/GenBank/DDBJ whole genome shotgun (WGS) entry which is preliminary data.</text>
</comment>
<feature type="compositionally biased region" description="Polar residues" evidence="4">
    <location>
        <begin position="117"/>
        <end position="131"/>
    </location>
</feature>
<dbReference type="Proteomes" id="UP001165065">
    <property type="component" value="Unassembled WGS sequence"/>
</dbReference>
<feature type="repeat" description="TPR" evidence="3">
    <location>
        <begin position="170"/>
        <end position="203"/>
    </location>
</feature>
<evidence type="ECO:0000313" key="6">
    <source>
        <dbReference type="Proteomes" id="UP001165065"/>
    </source>
</evidence>
<name>A0A9W7L5F1_9STRA</name>
<gene>
    <name evidence="5" type="ORF">TrCOL_g3228</name>
</gene>
<dbReference type="PANTHER" id="PTHR45641:SF19">
    <property type="entry name" value="NEPHROCYSTIN-3"/>
    <property type="match status" value="1"/>
</dbReference>
<evidence type="ECO:0008006" key="7">
    <source>
        <dbReference type="Google" id="ProtNLM"/>
    </source>
</evidence>
<dbReference type="Gene3D" id="1.25.40.10">
    <property type="entry name" value="Tetratricopeptide repeat domain"/>
    <property type="match status" value="2"/>
</dbReference>
<evidence type="ECO:0000256" key="2">
    <source>
        <dbReference type="ARBA" id="ARBA00022803"/>
    </source>
</evidence>
<sequence length="515" mass="56850">MYSKLRLSCLRSIRTQVEKGMGKISRPTAWKLSTSTSYFTPVKLNSFLQHRNFIQLTHSCLDAKDSLGEREGIEGIKEGIEVEVTKTTPQPTDETKDVIRSLMELQRELKRALESGSAGSFSTTLPDTNQEGVRKLEANSSDRDALTVAKEILQKTAEVFPESSPHPALARAYNDYGYVLKTKEEYHQSIEAYHRSIQLYEESLGRRSRGYATAMRNTSTCYKDYAFHVGAEGEDSEGKKAADVEMEKMGLLSRAREAGEEALKWSKEWEELVAGHVEKGYEGDDDEEGHKFTEKDLLDARRDRVGAAFSLSAVLAAQSRALGGSKVGGKTKTKKGGKTKATIAGNILKKAEKTCRGAIKELAEMEGIEYIDLLQDGTTVRSLALANGMNTLGVILSLLGSKHSRDKTSAARHYHEAESFYIKAYECRSKSLKPGHPDVITSLFNLAEVADRMGREEDANKIREYVLEEIRGGETEEERARREIDETLDGLDFTGGLGGGSYGGDGGSHGGSNFR</sequence>
<dbReference type="SUPFAM" id="SSF48452">
    <property type="entry name" value="TPR-like"/>
    <property type="match status" value="2"/>
</dbReference>
<protein>
    <recommendedName>
        <fullName evidence="7">Kinesin light chain</fullName>
    </recommendedName>
</protein>
<dbReference type="Pfam" id="PF13424">
    <property type="entry name" value="TPR_12"/>
    <property type="match status" value="1"/>
</dbReference>
<keyword evidence="6" id="KW-1185">Reference proteome</keyword>
<evidence type="ECO:0000256" key="3">
    <source>
        <dbReference type="PROSITE-ProRule" id="PRU00339"/>
    </source>
</evidence>
<dbReference type="PANTHER" id="PTHR45641">
    <property type="entry name" value="TETRATRICOPEPTIDE REPEAT PROTEIN (AFU_ORTHOLOGUE AFUA_6G03870)"/>
    <property type="match status" value="1"/>
</dbReference>